<dbReference type="SUPFAM" id="SSF74788">
    <property type="entry name" value="Cullin repeat-like"/>
    <property type="match status" value="1"/>
</dbReference>
<feature type="compositionally biased region" description="Polar residues" evidence="4">
    <location>
        <begin position="490"/>
        <end position="499"/>
    </location>
</feature>
<feature type="compositionally biased region" description="Low complexity" evidence="4">
    <location>
        <begin position="154"/>
        <end position="175"/>
    </location>
</feature>
<evidence type="ECO:0000256" key="1">
    <source>
        <dbReference type="ARBA" id="ARBA00006019"/>
    </source>
</evidence>
<dbReference type="OrthoDB" id="27073at2759"/>
<name>V5BI45_TRYCR</name>
<accession>V5BI45</accession>
<dbReference type="PANTHER" id="PTHR11932">
    <property type="entry name" value="CULLIN"/>
    <property type="match status" value="1"/>
</dbReference>
<evidence type="ECO:0000256" key="4">
    <source>
        <dbReference type="SAM" id="MobiDB-lite"/>
    </source>
</evidence>
<dbReference type="InterPro" id="IPR036390">
    <property type="entry name" value="WH_DNA-bd_sf"/>
</dbReference>
<feature type="region of interest" description="Disordered" evidence="4">
    <location>
        <begin position="795"/>
        <end position="823"/>
    </location>
</feature>
<evidence type="ECO:0000259" key="5">
    <source>
        <dbReference type="PROSITE" id="PS50069"/>
    </source>
</evidence>
<reference evidence="6 7" key="1">
    <citation type="journal article" date="2014" name="Genome Announc.">
        <title>Trypanosoma cruzi Clone Dm28c Draft Genome Sequence.</title>
        <authorList>
            <person name="Grisard E.C."/>
            <person name="Teixeira S.M."/>
            <person name="de Almeida L.G."/>
            <person name="Stoco P.H."/>
            <person name="Gerber A.L."/>
            <person name="Talavera-Lopez C."/>
            <person name="Lima O.C."/>
            <person name="Andersson B."/>
            <person name="de Vasconcelos A.T."/>
        </authorList>
    </citation>
    <scope>NUCLEOTIDE SEQUENCE [LARGE SCALE GENOMIC DNA]</scope>
    <source>
        <strain evidence="6 7">Dm28c</strain>
    </source>
</reference>
<dbReference type="Gene3D" id="1.10.10.10">
    <property type="entry name" value="Winged helix-like DNA-binding domain superfamily/Winged helix DNA-binding domain"/>
    <property type="match status" value="1"/>
</dbReference>
<dbReference type="InterPro" id="IPR036388">
    <property type="entry name" value="WH-like_DNA-bd_sf"/>
</dbReference>
<dbReference type="GO" id="GO:0031625">
    <property type="term" value="F:ubiquitin protein ligase binding"/>
    <property type="evidence" value="ECO:0007669"/>
    <property type="project" value="InterPro"/>
</dbReference>
<dbReference type="InterPro" id="IPR001373">
    <property type="entry name" value="Cullin_N"/>
</dbReference>
<dbReference type="InterPro" id="IPR016159">
    <property type="entry name" value="Cullin_repeat-like_dom_sf"/>
</dbReference>
<dbReference type="SMART" id="SM00182">
    <property type="entry name" value="CULLIN"/>
    <property type="match status" value="1"/>
</dbReference>
<feature type="region of interest" description="Disordered" evidence="4">
    <location>
        <begin position="451"/>
        <end position="499"/>
    </location>
</feature>
<dbReference type="InterPro" id="IPR019559">
    <property type="entry name" value="Cullin_neddylation_domain"/>
</dbReference>
<dbReference type="Gene3D" id="3.30.230.130">
    <property type="entry name" value="Cullin, Chain C, Domain 2"/>
    <property type="match status" value="1"/>
</dbReference>
<dbReference type="SUPFAM" id="SSF46785">
    <property type="entry name" value="Winged helix' DNA-binding domain"/>
    <property type="match status" value="1"/>
</dbReference>
<sequence>MLSSMDVRCVKKRRKGITTGSFFLSLGGGSGWQGKGTKSPYKKLFYFFSIYLFSSFFFQSTIATTPIHTHTYRIDRWIDWSISPPRYHYRGNKETRKKGKKRKSEGVWRSVCVCGGRGGGRVVYNNTKNKYIIVIITGRPVGVPNKHMPTSLGDLISIRGSSSGSSSSGSNGSRSGSKHDSGGCKSDAKRVDCSCIRERDVFSRLQDRPSVNDLWPGVESYLVHAAHTIRTGSAEMMDRLRDVRHRMNWYAVIYSVCSGHPQNSSEVYHRLSLFLLNDLEVNVLRQFLRRNAPCGSPPSSSLCLQFVQQYKLFMAFRRVVLSCFSYLDQYFTAKFRLDPVTALCVKLFYVVVYEPMKEALIAEVLELADAARTAYLNDKTVSSACSDVQQTLLSIVEILSTVKAFSAPYDENTQSALTHQKKDNSNSCNYKRGVGEGRNMLAAFAAKVVRMQSPSTAPNRDPPRTMGESPRSPLNKSQNSDHCRVERQNGSEGHSISSSPLAKDWDAMAYKSLDGIRMLRERLERRSFGDLMAAHVMRSSSRNKSSHQQHNNGAGIGITSGGCEGGSKCSVDSAGVVIVEITQPLHFLIFAEFGLRYVQAAETYYRNRREMQFSTPEGRMDYIPWVQGCLAIERSLMRDVNAPLLLSALRERIHHVLLVEVHRSIILAKEVGFRAQLDAWDSNTEQGAGDMWKDGSSSSSSIPPMGAAMSGNCSDVDAATSPAAFFSAQSTNPWEQLSREELGDRIKEFVATFVSTQDEACWTLLASEFASKVVVDTAALFFTYMSQVEALAPQQLQQGEKKRPGTQQSASSPPVQPRKSVIPMRRRRSLRADGLPSDSNFLTQQDLAMALIKGLVDTSIHYNKLICEKFNEHPPMQVAMGDAMRELLNPERWGQLVVGGAMHGGVAAVNRGELPSVLLNHDAAKKTVAVLNSLATMRGSREIAVPQFLAMYCDQLCRREMDDGVTDPTDHILYLITLVDDKDVFLEHYKLLLARRLLFLPSAQRNMDREHVMMHKMHHALGRTLTYGLEAMLRDHEVTASMNEEFSRSDVALALPTRLRVQVLTSVHWPTYRVVPLTPCDSLALVMKTFTDYYIGVHPSRMLHWIHTLGTATLHAVFPKGEKEVIANNLQAHILILISDAYNMDRGGAASSGANDSHTAMAIRRSLSGREIATAMGMEFCDIYMYLAPLVKHKLYNLLVRVDPSAVAGTGQTTQSSPPLSPPNARNAAAAAAVDDDDDAAAAAAATHSGTAPGQLLPEDHFTLNVEYTHKLRKFGLPVARPSRGEGLKGSVVSSTHVENTKAALSDEIEASRRIQMDAAIVRIMKSRRSLRYYELFDLTVQQLSKQFVPRPRSVKMQVEDLVCRGFLRRSEKDTSVFEYMA</sequence>
<dbReference type="InterPro" id="IPR036317">
    <property type="entry name" value="Cullin_homology_sf"/>
</dbReference>
<evidence type="ECO:0000256" key="3">
    <source>
        <dbReference type="RuleBase" id="RU003829"/>
    </source>
</evidence>
<dbReference type="GO" id="GO:0006511">
    <property type="term" value="P:ubiquitin-dependent protein catabolic process"/>
    <property type="evidence" value="ECO:0007669"/>
    <property type="project" value="InterPro"/>
</dbReference>
<feature type="region of interest" description="Disordered" evidence="4">
    <location>
        <begin position="154"/>
        <end position="188"/>
    </location>
</feature>
<feature type="compositionally biased region" description="Basic and acidic residues" evidence="4">
    <location>
        <begin position="479"/>
        <end position="489"/>
    </location>
</feature>
<dbReference type="InterPro" id="IPR059120">
    <property type="entry name" value="Cullin-like_AB"/>
</dbReference>
<dbReference type="InterPro" id="IPR016158">
    <property type="entry name" value="Cullin_homology"/>
</dbReference>
<organism evidence="6 7">
    <name type="scientific">Trypanosoma cruzi Dm28c</name>
    <dbReference type="NCBI Taxonomy" id="1416333"/>
    <lineage>
        <taxon>Eukaryota</taxon>
        <taxon>Discoba</taxon>
        <taxon>Euglenozoa</taxon>
        <taxon>Kinetoplastea</taxon>
        <taxon>Metakinetoplastina</taxon>
        <taxon>Trypanosomatida</taxon>
        <taxon>Trypanosomatidae</taxon>
        <taxon>Trypanosoma</taxon>
        <taxon>Schizotrypanum</taxon>
    </lineage>
</organism>
<evidence type="ECO:0000313" key="7">
    <source>
        <dbReference type="Proteomes" id="UP000017861"/>
    </source>
</evidence>
<dbReference type="SMART" id="SM00884">
    <property type="entry name" value="Cullin_Nedd8"/>
    <property type="match status" value="1"/>
</dbReference>
<evidence type="ECO:0000313" key="6">
    <source>
        <dbReference type="EMBL" id="ESS67419.1"/>
    </source>
</evidence>
<dbReference type="InterPro" id="IPR045093">
    <property type="entry name" value="Cullin"/>
</dbReference>
<gene>
    <name evidence="6" type="ORF">TCDM_03847</name>
</gene>
<dbReference type="Pfam" id="PF00888">
    <property type="entry name" value="Cullin"/>
    <property type="match status" value="2"/>
</dbReference>
<dbReference type="SUPFAM" id="SSF75632">
    <property type="entry name" value="Cullin homology domain"/>
    <property type="match status" value="1"/>
</dbReference>
<dbReference type="VEuPathDB" id="TriTrypDB:TCDM_03847"/>
<comment type="similarity">
    <text evidence="1 2 3">Belongs to the cullin family.</text>
</comment>
<feature type="region of interest" description="Disordered" evidence="4">
    <location>
        <begin position="1209"/>
        <end position="1233"/>
    </location>
</feature>
<dbReference type="Pfam" id="PF26557">
    <property type="entry name" value="Cullin_AB"/>
    <property type="match status" value="1"/>
</dbReference>
<dbReference type="Pfam" id="PF10557">
    <property type="entry name" value="Cullin_Nedd8"/>
    <property type="match status" value="1"/>
</dbReference>
<dbReference type="PROSITE" id="PS50069">
    <property type="entry name" value="CULLIN_2"/>
    <property type="match status" value="1"/>
</dbReference>
<evidence type="ECO:0000256" key="2">
    <source>
        <dbReference type="PROSITE-ProRule" id="PRU00330"/>
    </source>
</evidence>
<feature type="region of interest" description="Disordered" evidence="4">
    <location>
        <begin position="686"/>
        <end position="709"/>
    </location>
</feature>
<dbReference type="Gene3D" id="1.20.1310.10">
    <property type="entry name" value="Cullin Repeats"/>
    <property type="match status" value="1"/>
</dbReference>
<comment type="caution">
    <text evidence="6">The sequence shown here is derived from an EMBL/GenBank/DDBJ whole genome shotgun (WGS) entry which is preliminary data.</text>
</comment>
<feature type="compositionally biased region" description="Basic and acidic residues" evidence="4">
    <location>
        <begin position="177"/>
        <end position="188"/>
    </location>
</feature>
<dbReference type="Proteomes" id="UP000017861">
    <property type="component" value="Unassembled WGS sequence"/>
</dbReference>
<feature type="domain" description="Cullin family profile" evidence="5">
    <location>
        <begin position="944"/>
        <end position="1191"/>
    </location>
</feature>
<protein>
    <recommendedName>
        <fullName evidence="5">Cullin family profile domain-containing protein</fullName>
    </recommendedName>
</protein>
<proteinExistence type="inferred from homology"/>
<dbReference type="EMBL" id="AYLP01000031">
    <property type="protein sequence ID" value="ESS67419.1"/>
    <property type="molecule type" value="Genomic_DNA"/>
</dbReference>